<gene>
    <name evidence="2" type="ORF">EC912_11148</name>
</gene>
<sequence>MRTLRQHFVPACLLLAGLAPLPAAAAGTTTGYAVLSRMQIGGEGGWDYLAFDGAARRLYISRGDRVVAVDVDGQTQAGVIPDTTGVHGIAVANDLGQGFSSNGKANSVTVFDLRTLKTLATIAGTGDNPDAIAYDPATHQVFTLNGKSRNATVIDAKQRRVTATIALPGKPEFAVTEGGHLYVNIEDTAQLVDIDIAKRTVSHTWALGNCESPSGLAIDKAHHRLFSVCENRMMTVVDSTSGRVVASVPIGDGPDAVAFDPAEGNIYTSNGGSGDISVVHEDDPDHYSAVATVPTQPGARTLALDPKLHRLYLSAATRDPASVAGKRPTWVPGSFTLLTVGKP</sequence>
<dbReference type="SUPFAM" id="SSF51004">
    <property type="entry name" value="C-terminal (heme d1) domain of cytochrome cd1-nitrite reductase"/>
    <property type="match status" value="1"/>
</dbReference>
<dbReference type="PANTHER" id="PTHR47197">
    <property type="entry name" value="PROTEIN NIRF"/>
    <property type="match status" value="1"/>
</dbReference>
<keyword evidence="3" id="KW-1185">Reference proteome</keyword>
<proteinExistence type="predicted"/>
<keyword evidence="1" id="KW-0732">Signal</keyword>
<feature type="signal peptide" evidence="1">
    <location>
        <begin position="1"/>
        <end position="25"/>
    </location>
</feature>
<organism evidence="2 3">
    <name type="scientific">Luteibacter rhizovicinus</name>
    <dbReference type="NCBI Taxonomy" id="242606"/>
    <lineage>
        <taxon>Bacteria</taxon>
        <taxon>Pseudomonadati</taxon>
        <taxon>Pseudomonadota</taxon>
        <taxon>Gammaproteobacteria</taxon>
        <taxon>Lysobacterales</taxon>
        <taxon>Rhodanobacteraceae</taxon>
        <taxon>Luteibacter</taxon>
    </lineage>
</organism>
<protein>
    <submittedName>
        <fullName evidence="2">DNA-binding beta-propeller fold protein YncE</fullName>
    </submittedName>
</protein>
<dbReference type="OrthoDB" id="7187796at2"/>
<reference evidence="2 3" key="1">
    <citation type="submission" date="2019-03" db="EMBL/GenBank/DDBJ databases">
        <title>Above-ground endophytic microbial communities from plants in different locations in the United States.</title>
        <authorList>
            <person name="Frank C."/>
        </authorList>
    </citation>
    <scope>NUCLEOTIDE SEQUENCE [LARGE SCALE GENOMIC DNA]</scope>
    <source>
        <strain evidence="2 3">LP_13_YM</strain>
    </source>
</reference>
<dbReference type="EMBL" id="SMCS01000011">
    <property type="protein sequence ID" value="TCV91455.1"/>
    <property type="molecule type" value="Genomic_DNA"/>
</dbReference>
<dbReference type="Gene3D" id="2.130.10.10">
    <property type="entry name" value="YVTN repeat-like/Quinoprotein amine dehydrogenase"/>
    <property type="match status" value="2"/>
</dbReference>
<dbReference type="InterPro" id="IPR015943">
    <property type="entry name" value="WD40/YVTN_repeat-like_dom_sf"/>
</dbReference>
<dbReference type="AlphaFoldDB" id="A0A4R3YFV5"/>
<accession>A0A4R3YFV5</accession>
<comment type="caution">
    <text evidence="2">The sequence shown here is derived from an EMBL/GenBank/DDBJ whole genome shotgun (WGS) entry which is preliminary data.</text>
</comment>
<evidence type="ECO:0000313" key="2">
    <source>
        <dbReference type="EMBL" id="TCV91455.1"/>
    </source>
</evidence>
<dbReference type="InterPro" id="IPR011048">
    <property type="entry name" value="Haem_d1_sf"/>
</dbReference>
<keyword evidence="2" id="KW-0238">DNA-binding</keyword>
<dbReference type="InterPro" id="IPR051200">
    <property type="entry name" value="Host-pathogen_enzymatic-act"/>
</dbReference>
<evidence type="ECO:0000313" key="3">
    <source>
        <dbReference type="Proteomes" id="UP000295645"/>
    </source>
</evidence>
<name>A0A4R3YFV5_9GAMM</name>
<feature type="chain" id="PRO_5020496427" evidence="1">
    <location>
        <begin position="26"/>
        <end position="343"/>
    </location>
</feature>
<dbReference type="GO" id="GO:0003677">
    <property type="term" value="F:DNA binding"/>
    <property type="evidence" value="ECO:0007669"/>
    <property type="project" value="UniProtKB-KW"/>
</dbReference>
<evidence type="ECO:0000256" key="1">
    <source>
        <dbReference type="SAM" id="SignalP"/>
    </source>
</evidence>
<dbReference type="Proteomes" id="UP000295645">
    <property type="component" value="Unassembled WGS sequence"/>
</dbReference>
<dbReference type="RefSeq" id="WP_132147272.1">
    <property type="nucleotide sequence ID" value="NZ_SMCS01000011.1"/>
</dbReference>
<dbReference type="PANTHER" id="PTHR47197:SF3">
    <property type="entry name" value="DIHYDRO-HEME D1 DEHYDROGENASE"/>
    <property type="match status" value="1"/>
</dbReference>